<dbReference type="Proteomes" id="UP001054902">
    <property type="component" value="Unassembled WGS sequence"/>
</dbReference>
<evidence type="ECO:0000256" key="2">
    <source>
        <dbReference type="SAM" id="SignalP"/>
    </source>
</evidence>
<reference evidence="3 4" key="1">
    <citation type="journal article" date="2021" name="Sci. Rep.">
        <title>The genome of the diatom Chaetoceros tenuissimus carries an ancient integrated fragment of an extant virus.</title>
        <authorList>
            <person name="Hongo Y."/>
            <person name="Kimura K."/>
            <person name="Takaki Y."/>
            <person name="Yoshida Y."/>
            <person name="Baba S."/>
            <person name="Kobayashi G."/>
            <person name="Nagasaki K."/>
            <person name="Hano T."/>
            <person name="Tomaru Y."/>
        </authorList>
    </citation>
    <scope>NUCLEOTIDE SEQUENCE [LARGE SCALE GENOMIC DNA]</scope>
    <source>
        <strain evidence="3 4">NIES-3715</strain>
    </source>
</reference>
<feature type="signal peptide" evidence="2">
    <location>
        <begin position="1"/>
        <end position="19"/>
    </location>
</feature>
<proteinExistence type="predicted"/>
<dbReference type="EMBL" id="BLLK01000038">
    <property type="protein sequence ID" value="GFH49885.1"/>
    <property type="molecule type" value="Genomic_DNA"/>
</dbReference>
<feature type="region of interest" description="Disordered" evidence="1">
    <location>
        <begin position="112"/>
        <end position="134"/>
    </location>
</feature>
<evidence type="ECO:0000313" key="3">
    <source>
        <dbReference type="EMBL" id="GFH49885.1"/>
    </source>
</evidence>
<evidence type="ECO:0000256" key="1">
    <source>
        <dbReference type="SAM" id="MobiDB-lite"/>
    </source>
</evidence>
<protein>
    <recommendedName>
        <fullName evidence="5">Peptidase M11 gametolysin domain-containing protein</fullName>
    </recommendedName>
</protein>
<accession>A0AAD3CRT6</accession>
<keyword evidence="2" id="KW-0732">Signal</keyword>
<sequence length="874" mass="92989">MKLMLPLFLASVALDSATALGERDNLRGRRQLKKLDDTCIASIVDVLFEDRTDDQFMTCETPSGKSYKVKAIDKAFIKKNFGNGKLVSGEVELEFDEDAMIDESTAEIISKSPPGLAKKKNGNGNGNGNGPHGRQLQTQIGNCGTYVGGSCAGTRTVLAVRVVAADKTTSASESELSDSIFGTSHNIFGISGDSLNLKSWYNQCSYNQLNFIPAEGTDINDGVITVTVPSSTTNGDSVMNNDIVAALNAKFNVSSPTQIANHIMYCLPTGTMSGIAYANINHWRSVYSDNWCTYVSSQAHEVGHNLVLAHSGDPAANGAGETYGDQSGMMGASYSNDDGPRQCFNAPKNWQLGWYDDKQISISFDGWEGNLIGLSDYENPNVAAEDIVIAKVDLNESYYVSFNRKTGINSGTVEGGNQVLVHKRELGTGYGESDILAYLNSGGTYSSPDTNFRVTVNSIDLTSSPARANVKIERFDTPPPCNTGTVSLFINPDPYPGETSWTIKDDAEDVVASGDSTGESNIVLADGYYTFTIIDSYGDGICCAYGNGSYTLQVGSTVVKTGGEFGSQESTPFRICNNVSPTAVPTKALTSSPTASPTTCDSVQVEIITDNYPGETSWQLTDATSASVLSFTINDSYGDGICCAYGSGSYTVAVNGNNVLSGGAFLSAETKPLYTSPCDYGEEIVGGEVVCKCAPTEMRIAVNLTTDRYPEETSWNLSTCSGVELASGSYTDRETEHTDSICVPNNVPYRFQINDAYGDGMCCNYGLGNYQISIDGTEEVSAAGDFGAGEAHDLSGACSTNIVVSDPPLKCSSVTRKQDCLGNCEWVGNGNKNGECTMKPKEEPSPKCAVCRSTGTSCCGTCVNNGPKPMRGCY</sequence>
<keyword evidence="4" id="KW-1185">Reference proteome</keyword>
<comment type="caution">
    <text evidence="3">The sequence shown here is derived from an EMBL/GenBank/DDBJ whole genome shotgun (WGS) entry which is preliminary data.</text>
</comment>
<dbReference type="AlphaFoldDB" id="A0AAD3CRT6"/>
<gene>
    <name evidence="3" type="ORF">CTEN210_06361</name>
</gene>
<organism evidence="3 4">
    <name type="scientific">Chaetoceros tenuissimus</name>
    <dbReference type="NCBI Taxonomy" id="426638"/>
    <lineage>
        <taxon>Eukaryota</taxon>
        <taxon>Sar</taxon>
        <taxon>Stramenopiles</taxon>
        <taxon>Ochrophyta</taxon>
        <taxon>Bacillariophyta</taxon>
        <taxon>Coscinodiscophyceae</taxon>
        <taxon>Chaetocerotophycidae</taxon>
        <taxon>Chaetocerotales</taxon>
        <taxon>Chaetocerotaceae</taxon>
        <taxon>Chaetoceros</taxon>
    </lineage>
</organism>
<evidence type="ECO:0000313" key="4">
    <source>
        <dbReference type="Proteomes" id="UP001054902"/>
    </source>
</evidence>
<feature type="chain" id="PRO_5041997028" description="Peptidase M11 gametolysin domain-containing protein" evidence="2">
    <location>
        <begin position="20"/>
        <end position="874"/>
    </location>
</feature>
<name>A0AAD3CRT6_9STRA</name>
<evidence type="ECO:0008006" key="5">
    <source>
        <dbReference type="Google" id="ProtNLM"/>
    </source>
</evidence>